<evidence type="ECO:0000256" key="1">
    <source>
        <dbReference type="ARBA" id="ARBA00004123"/>
    </source>
</evidence>
<proteinExistence type="predicted"/>
<keyword evidence="7" id="KW-1185">Reference proteome</keyword>
<feature type="region of interest" description="Disordered" evidence="3">
    <location>
        <begin position="313"/>
        <end position="350"/>
    </location>
</feature>
<dbReference type="KEGG" id="bbes:BESB_029430"/>
<feature type="compositionally biased region" description="Gly residues" evidence="3">
    <location>
        <begin position="1618"/>
        <end position="1630"/>
    </location>
</feature>
<feature type="compositionally biased region" description="Gly residues" evidence="3">
    <location>
        <begin position="1827"/>
        <end position="1837"/>
    </location>
</feature>
<gene>
    <name evidence="6" type="ORF">BESB_029430</name>
</gene>
<feature type="compositionally biased region" description="Basic and acidic residues" evidence="3">
    <location>
        <begin position="117"/>
        <end position="126"/>
    </location>
</feature>
<keyword evidence="2" id="KW-0539">Nucleus</keyword>
<sequence length="1973" mass="208743">MGTAQDGPSPPSASTLCYFVTSQLPGCARCSLSLHFRCPHTRTLVVARPNSLVFVHPKTNPARGLSAVADKRDIPALESGSAEDGHADVHMGEASPVKEPGRQNQAVSLADAGATTSHRDTQRHDEGAEEDEENEGEEETSWTSGEAFNPITLPLYADVFCMAAFPRVTDASRTSRQDGSSPGELEDLLVLTDRQILLLLRYDEEKQTVVTLESVDLKEPGSRFVDGGPLMAVCSATRCIAVYQYESLLQYIPLSSAAVACSPASGSRVRGLSPSSSRSRGGSLFAGVRLFRLDEHNLLDMCFLPPEESYQTASSRLRPQVHGRKGSVEGASHRSGPRFPPRGETPTEAPSSSFSYFACGHANGCESGAPAAGDAGAVGSPGFLSAHLCVLFETALGVVSSATGSLHRLQRLVKAVRLPLDDCLYPSKSSSPLTWTSPYLPQPLRVKDGSTRLLAPAVVSASRGRRARGAEAQGVAEADAPCLLILGSDEIFYLQLSRTLDTRGQNIPALGATRLDGGVMGPVVLRHRGMPPGLHEIVAVEQMRGDGEQEGAPDAAGAPQRSKVFLLGDVMGQIYMLILFETCLLGATVDRRRMLGLESSASSSSSSVCANSSAPRAAPWVATRMCVEWLGQASEPTGLSYLGNGVLFVASATSDSLLLRILDVGRSVRALQRDLEGPHFGGAEAALDGEAGGEDGGGLAGRKAARGRDGRLQLLQVFPNLGPIIDCCAADVEGHGQRLLIVACGQGRSTSLRFIRSGVALHPACRSIPLAAPPQGLWSLDLSLLDFLLAGARRRVKRARGVDSGSSREEKSARPHAAPRGPLAVLAFPRETRVLGWRVKHESEDEEAEKAAHPGSLDVNMGDAASERRSRRGERRAREVVLAEVDRVCGTAAVAGGGYAGAGGDRAGGQAKAPETFGFKRDATTLLAAIVRLADQSRRTKAESEENGDAEVLPLCCRPAILQVLPASLRFIDPFSFALLAEFSLAFSPGAESPLSLHAASGEAALAPAVSFAASVSLPCAEARGDRRGDALALALDQGYVACLELLPGGEDKVLAVAPRVRSVRKVCEEIAAFHAVGLDALAFEEPRKRAEAQDGNAEESCTTENTGEPGDEGLAAVADFDQGKVVLLALPSLKELASCEAYGDDIGIRVSSVLLCTMEDSAWLFVGLSDGRLVSQTLAVSRATSRAFSVRLAQRKAVHAGSEPLRLFPLPERRDVLRALHKKSKRLRADRGFSRAEAHTHISSASSASSASVPAPQGGVERLCVCWEVKRLTERNLAGVFCSGNRPALIHASKTGQLQFKEVPSCGVGAFADFASPFTDAQLGVLWIHVPSAAAALDPGGTFSRGATGAHPPAPQAAQTAQAAPLLCVGVRERAQRLQVRALPIGRTVDALCVLPEENLIVLACPREVVHPDGLVMPSCLLFVDPLTCAVEGCYLIPAAQHIAAAICVASLDPAHPALAKSVSTPYLSRKTAKKAVSAATSARGRAAKSDREPDDRDAAATGAEEAEKRRRKRSLLCVGTAEVVVSDSEPKEGLIILLDVRRGADGILVVKPAAHIHEVKSGVQHLRSFQGLLLAACNHRVRLFGLREEVQDASFASSRVGGGSEASEASFDPARGGEGGFHADLGGGRRPRRREEGREVAEMLQGHLELVCSHSSNAYVSSVDTWRDEVVCLGDMVASAVLLRFNARDKAFKEIARDTNACWALAVSCVTPDLHYLADADRNIWLLQRASLTLSEEGDATRAPPPSADACSLCGRAPNDCLCSAVCVRMSGVSYIHAGASINKIIPFPTHERYVATPRRRGAAEAARVRGPAADAAEAAEAAGAPGGSEGGGRGAARASHGREETRGVPLVVGRNSKLWVSSEGSIGLLLQIRDEKTFARLAVLQDAVTKATKNVGNLSTVAFHSVKVGSATVPSKGFLDGDLLERFLEFPVSVQKAVYEMAQLNGRIAHLTLPPLETVIQEIEELQRRH</sequence>
<feature type="region of interest" description="Disordered" evidence="3">
    <location>
        <begin position="78"/>
        <end position="147"/>
    </location>
</feature>
<dbReference type="InterPro" id="IPR050358">
    <property type="entry name" value="RSE1/DDB1/CFT1"/>
</dbReference>
<dbReference type="GO" id="GO:0005634">
    <property type="term" value="C:nucleus"/>
    <property type="evidence" value="ECO:0007669"/>
    <property type="project" value="UniProtKB-SubCell"/>
</dbReference>
<name>A0A2A9LYI8_BESBE</name>
<dbReference type="Pfam" id="PF03178">
    <property type="entry name" value="CPSF_A"/>
    <property type="match status" value="1"/>
</dbReference>
<feature type="region of interest" description="Disordered" evidence="3">
    <location>
        <begin position="1807"/>
        <end position="1847"/>
    </location>
</feature>
<reference evidence="6 7" key="1">
    <citation type="submission" date="2017-09" db="EMBL/GenBank/DDBJ databases">
        <title>Genome sequencing of Besnoitia besnoiti strain Bb-Ger1.</title>
        <authorList>
            <person name="Schares G."/>
            <person name="Venepally P."/>
            <person name="Lorenzi H.A."/>
        </authorList>
    </citation>
    <scope>NUCLEOTIDE SEQUENCE [LARGE SCALE GENOMIC DNA]</scope>
    <source>
        <strain evidence="6 7">Bb-Ger1</strain>
    </source>
</reference>
<dbReference type="Gene3D" id="2.130.10.10">
    <property type="entry name" value="YVTN repeat-like/Quinoprotein amine dehydrogenase"/>
    <property type="match status" value="4"/>
</dbReference>
<dbReference type="RefSeq" id="XP_029215517.1">
    <property type="nucleotide sequence ID" value="XM_029361617.1"/>
</dbReference>
<accession>A0A2A9LYI8</accession>
<dbReference type="GeneID" id="40307995"/>
<dbReference type="GO" id="GO:0003676">
    <property type="term" value="F:nucleic acid binding"/>
    <property type="evidence" value="ECO:0007669"/>
    <property type="project" value="InterPro"/>
</dbReference>
<evidence type="ECO:0000256" key="3">
    <source>
        <dbReference type="SAM" id="MobiDB-lite"/>
    </source>
</evidence>
<feature type="region of interest" description="Disordered" evidence="3">
    <location>
        <begin position="1599"/>
        <end position="1640"/>
    </location>
</feature>
<dbReference type="VEuPathDB" id="ToxoDB:BESB_029430"/>
<evidence type="ECO:0000259" key="5">
    <source>
        <dbReference type="Pfam" id="PF10433"/>
    </source>
</evidence>
<dbReference type="InterPro" id="IPR004871">
    <property type="entry name" value="RSE1/DDB1/CPSF1_C"/>
</dbReference>
<dbReference type="Pfam" id="PF10433">
    <property type="entry name" value="Beta-prop_RSE1_1st"/>
    <property type="match status" value="1"/>
</dbReference>
<dbReference type="EMBL" id="NWUJ01000015">
    <property type="protein sequence ID" value="PFH31508.1"/>
    <property type="molecule type" value="Genomic_DNA"/>
</dbReference>
<feature type="region of interest" description="Disordered" evidence="3">
    <location>
        <begin position="682"/>
        <end position="702"/>
    </location>
</feature>
<feature type="region of interest" description="Disordered" evidence="3">
    <location>
        <begin position="840"/>
        <end position="876"/>
    </location>
</feature>
<evidence type="ECO:0000313" key="7">
    <source>
        <dbReference type="Proteomes" id="UP000224006"/>
    </source>
</evidence>
<comment type="subcellular location">
    <subcellularLocation>
        <location evidence="1">Nucleus</location>
    </subcellularLocation>
</comment>
<dbReference type="Proteomes" id="UP000224006">
    <property type="component" value="Unassembled WGS sequence"/>
</dbReference>
<dbReference type="PANTHER" id="PTHR10644">
    <property type="entry name" value="DNA REPAIR/RNA PROCESSING CPSF FAMILY"/>
    <property type="match status" value="1"/>
</dbReference>
<feature type="compositionally biased region" description="Acidic residues" evidence="3">
    <location>
        <begin position="127"/>
        <end position="140"/>
    </location>
</feature>
<organism evidence="6 7">
    <name type="scientific">Besnoitia besnoiti</name>
    <name type="common">Apicomplexan protozoan</name>
    <dbReference type="NCBI Taxonomy" id="94643"/>
    <lineage>
        <taxon>Eukaryota</taxon>
        <taxon>Sar</taxon>
        <taxon>Alveolata</taxon>
        <taxon>Apicomplexa</taxon>
        <taxon>Conoidasida</taxon>
        <taxon>Coccidia</taxon>
        <taxon>Eucoccidiorida</taxon>
        <taxon>Eimeriorina</taxon>
        <taxon>Sarcocystidae</taxon>
        <taxon>Besnoitia</taxon>
    </lineage>
</organism>
<feature type="domain" description="RSE1/DDB1/CPSF1 C-terminal" evidence="4">
    <location>
        <begin position="1647"/>
        <end position="1931"/>
    </location>
</feature>
<feature type="compositionally biased region" description="Low complexity" evidence="3">
    <location>
        <begin position="1807"/>
        <end position="1826"/>
    </location>
</feature>
<dbReference type="STRING" id="94643.A0A2A9LYI8"/>
<dbReference type="Gene3D" id="1.10.150.910">
    <property type="match status" value="1"/>
</dbReference>
<feature type="domain" description="RSE1/DDB1/CPSF1 first beta-propeller" evidence="5">
    <location>
        <begin position="155"/>
        <end position="308"/>
    </location>
</feature>
<evidence type="ECO:0000259" key="4">
    <source>
        <dbReference type="Pfam" id="PF03178"/>
    </source>
</evidence>
<dbReference type="InterPro" id="IPR015943">
    <property type="entry name" value="WD40/YVTN_repeat-like_dom_sf"/>
</dbReference>
<dbReference type="OrthoDB" id="433457at2759"/>
<evidence type="ECO:0008006" key="8">
    <source>
        <dbReference type="Google" id="ProtNLM"/>
    </source>
</evidence>
<evidence type="ECO:0000256" key="2">
    <source>
        <dbReference type="ARBA" id="ARBA00023242"/>
    </source>
</evidence>
<comment type="caution">
    <text evidence="6">The sequence shown here is derived from an EMBL/GenBank/DDBJ whole genome shotgun (WGS) entry which is preliminary data.</text>
</comment>
<dbReference type="InterPro" id="IPR018846">
    <property type="entry name" value="Beta-prop_RSE1/DDB1/CPSF1_1st"/>
</dbReference>
<feature type="region of interest" description="Disordered" evidence="3">
    <location>
        <begin position="1090"/>
        <end position="1110"/>
    </location>
</feature>
<feature type="region of interest" description="Disordered" evidence="3">
    <location>
        <begin position="1479"/>
        <end position="1507"/>
    </location>
</feature>
<evidence type="ECO:0000313" key="6">
    <source>
        <dbReference type="EMBL" id="PFH31508.1"/>
    </source>
</evidence>
<protein>
    <recommendedName>
        <fullName evidence="8">CPSF A subunit region protein</fullName>
    </recommendedName>
</protein>
<feature type="region of interest" description="Disordered" evidence="3">
    <location>
        <begin position="799"/>
        <end position="822"/>
    </location>
</feature>
<feature type="compositionally biased region" description="Basic and acidic residues" evidence="3">
    <location>
        <begin position="1489"/>
        <end position="1500"/>
    </location>
</feature>